<evidence type="ECO:0000313" key="1">
    <source>
        <dbReference type="EMBL" id="MPM12593.1"/>
    </source>
</evidence>
<protein>
    <submittedName>
        <fullName evidence="1">Uncharacterized protein</fullName>
    </submittedName>
</protein>
<reference evidence="1" key="1">
    <citation type="submission" date="2019-08" db="EMBL/GenBank/DDBJ databases">
        <authorList>
            <person name="Kucharzyk K."/>
            <person name="Murdoch R.W."/>
            <person name="Higgins S."/>
            <person name="Loffler F."/>
        </authorList>
    </citation>
    <scope>NUCLEOTIDE SEQUENCE</scope>
</reference>
<accession>A0A644XEI5</accession>
<name>A0A644XEI5_9ZZZZ</name>
<organism evidence="1">
    <name type="scientific">bioreactor metagenome</name>
    <dbReference type="NCBI Taxonomy" id="1076179"/>
    <lineage>
        <taxon>unclassified sequences</taxon>
        <taxon>metagenomes</taxon>
        <taxon>ecological metagenomes</taxon>
    </lineage>
</organism>
<comment type="caution">
    <text evidence="1">The sequence shown here is derived from an EMBL/GenBank/DDBJ whole genome shotgun (WGS) entry which is preliminary data.</text>
</comment>
<dbReference type="AlphaFoldDB" id="A0A644XEI5"/>
<sequence length="100" mass="11365">MARLETVEVQITHQQLRSIINELANFNVCMERFYDPNSYPGDEIAMSISSKEAIILKAVVDAQKTIVAQNMANTEDETLQRIYSNAMNDLHSIKIESDVF</sequence>
<gene>
    <name evidence="1" type="ORF">SDC9_58947</name>
</gene>
<dbReference type="EMBL" id="VSSQ01001995">
    <property type="protein sequence ID" value="MPM12593.1"/>
    <property type="molecule type" value="Genomic_DNA"/>
</dbReference>
<proteinExistence type="predicted"/>